<dbReference type="OrthoDB" id="8964853at2759"/>
<feature type="region of interest" description="Disordered" evidence="6">
    <location>
        <begin position="177"/>
        <end position="197"/>
    </location>
</feature>
<proteinExistence type="predicted"/>
<evidence type="ECO:0000259" key="7">
    <source>
        <dbReference type="PROSITE" id="PS50888"/>
    </source>
</evidence>
<evidence type="ECO:0000256" key="6">
    <source>
        <dbReference type="SAM" id="MobiDB-lite"/>
    </source>
</evidence>
<protein>
    <recommendedName>
        <fullName evidence="7">BHLH domain-containing protein</fullName>
    </recommendedName>
</protein>
<dbReference type="SMART" id="SM00353">
    <property type="entry name" value="HLH"/>
    <property type="match status" value="1"/>
</dbReference>
<name>A0A0C9Y3F0_9AGAR</name>
<dbReference type="InterPro" id="IPR036638">
    <property type="entry name" value="HLH_DNA-bd_sf"/>
</dbReference>
<dbReference type="AlphaFoldDB" id="A0A0C9Y3F0"/>
<dbReference type="GO" id="GO:0045944">
    <property type="term" value="P:positive regulation of transcription by RNA polymerase II"/>
    <property type="evidence" value="ECO:0007669"/>
    <property type="project" value="TreeGrafter"/>
</dbReference>
<evidence type="ECO:0000313" key="8">
    <source>
        <dbReference type="EMBL" id="KIK02638.1"/>
    </source>
</evidence>
<dbReference type="PANTHER" id="PTHR10328">
    <property type="entry name" value="PROTEIN MAX MYC-ASSOCIATED FACTOR X"/>
    <property type="match status" value="1"/>
</dbReference>
<accession>A0A0C9Y3F0</accession>
<feature type="region of interest" description="Disordered" evidence="6">
    <location>
        <begin position="1"/>
        <end position="76"/>
    </location>
</feature>
<keyword evidence="3" id="KW-0010">Activator</keyword>
<keyword evidence="1" id="KW-0805">Transcription regulation</keyword>
<dbReference type="HOGENOM" id="CLU_029468_0_0_1"/>
<feature type="region of interest" description="Disordered" evidence="6">
    <location>
        <begin position="325"/>
        <end position="442"/>
    </location>
</feature>
<feature type="compositionally biased region" description="Low complexity" evidence="6">
    <location>
        <begin position="431"/>
        <end position="442"/>
    </location>
</feature>
<keyword evidence="9" id="KW-1185">Reference proteome</keyword>
<dbReference type="SUPFAM" id="SSF47459">
    <property type="entry name" value="HLH, helix-loop-helix DNA-binding domain"/>
    <property type="match status" value="1"/>
</dbReference>
<keyword evidence="4" id="KW-0804">Transcription</keyword>
<feature type="compositionally biased region" description="Low complexity" evidence="6">
    <location>
        <begin position="325"/>
        <end position="342"/>
    </location>
</feature>
<keyword evidence="5" id="KW-0539">Nucleus</keyword>
<evidence type="ECO:0000256" key="1">
    <source>
        <dbReference type="ARBA" id="ARBA00023015"/>
    </source>
</evidence>
<dbReference type="CDD" id="cd00083">
    <property type="entry name" value="bHLH_SF"/>
    <property type="match status" value="1"/>
</dbReference>
<dbReference type="PROSITE" id="PS50888">
    <property type="entry name" value="BHLH"/>
    <property type="match status" value="1"/>
</dbReference>
<feature type="compositionally biased region" description="Low complexity" evidence="6">
    <location>
        <begin position="16"/>
        <end position="50"/>
    </location>
</feature>
<sequence>MAMAFPPDDNTNTSVSPPQDEQSTQQQPQATHEQQQPTQSAAPTANTAQQIKRKPSRRANTAERRATHNAVERQRRETLNGRFLDLAALLPNLSQIRRPSKSSIVNSSIAHIHASRRHRLLAARELRVLKLESDALRRELNEWRDRAAIPRIEEPMRSDGFSMILSGELEVIQAVPSEGDEEDGYDGEGGNDGGYGGAYMDDIEEEGQYPTVPTQHPNVQMHLEEMDDQRVAAMLKNINPFAHNIPSPPSLTASSTGGGLAHILPRPSMVAPYDNSTTALYEQTQHHANHHPHQGHNQHHAYTSQGTLFHDPQEKMHWNNMYTSHHQQQMMHQQQQQMIQAQRSLYTPPSTSHGLPPNSNPCSNPTNGTGSHSNYSLPSPPHSASGSGSPPHHSSSSSSSMVSSSASFAPDGGYPFSNTSQPVPMRRRRSGSSATSGSGYVGSPTGYGGSYAGSPAYAASPSGYGGSYTGSPPCNGNNAGTGGDSPTYELAIGQGEYGVGVPRRGAYIEMGMAGMNGMQQQQAVVGGMMM</sequence>
<feature type="compositionally biased region" description="Basic and acidic residues" evidence="6">
    <location>
        <begin position="60"/>
        <end position="76"/>
    </location>
</feature>
<dbReference type="PANTHER" id="PTHR10328:SF3">
    <property type="entry name" value="PROTEIN MAX"/>
    <property type="match status" value="1"/>
</dbReference>
<reference evidence="9" key="2">
    <citation type="submission" date="2015-01" db="EMBL/GenBank/DDBJ databases">
        <title>Evolutionary Origins and Diversification of the Mycorrhizal Mutualists.</title>
        <authorList>
            <consortium name="DOE Joint Genome Institute"/>
            <consortium name="Mycorrhizal Genomics Consortium"/>
            <person name="Kohler A."/>
            <person name="Kuo A."/>
            <person name="Nagy L.G."/>
            <person name="Floudas D."/>
            <person name="Copeland A."/>
            <person name="Barry K.W."/>
            <person name="Cichocki N."/>
            <person name="Veneault-Fourrey C."/>
            <person name="LaButti K."/>
            <person name="Lindquist E.A."/>
            <person name="Lipzen A."/>
            <person name="Lundell T."/>
            <person name="Morin E."/>
            <person name="Murat C."/>
            <person name="Riley R."/>
            <person name="Ohm R."/>
            <person name="Sun H."/>
            <person name="Tunlid A."/>
            <person name="Henrissat B."/>
            <person name="Grigoriev I.V."/>
            <person name="Hibbett D.S."/>
            <person name="Martin F."/>
        </authorList>
    </citation>
    <scope>NUCLEOTIDE SEQUENCE [LARGE SCALE GENOMIC DNA]</scope>
    <source>
        <strain evidence="9">LaAM-08-1</strain>
    </source>
</reference>
<dbReference type="GO" id="GO:0046983">
    <property type="term" value="F:protein dimerization activity"/>
    <property type="evidence" value="ECO:0007669"/>
    <property type="project" value="InterPro"/>
</dbReference>
<evidence type="ECO:0000256" key="5">
    <source>
        <dbReference type="ARBA" id="ARBA00023242"/>
    </source>
</evidence>
<feature type="compositionally biased region" description="Gly residues" evidence="6">
    <location>
        <begin position="187"/>
        <end position="197"/>
    </location>
</feature>
<dbReference type="STRING" id="1095629.A0A0C9Y3F0"/>
<reference evidence="8 9" key="1">
    <citation type="submission" date="2014-04" db="EMBL/GenBank/DDBJ databases">
        <authorList>
            <consortium name="DOE Joint Genome Institute"/>
            <person name="Kuo A."/>
            <person name="Kohler A."/>
            <person name="Nagy L.G."/>
            <person name="Floudas D."/>
            <person name="Copeland A."/>
            <person name="Barry K.W."/>
            <person name="Cichocki N."/>
            <person name="Veneault-Fourrey C."/>
            <person name="LaButti K."/>
            <person name="Lindquist E.A."/>
            <person name="Lipzen A."/>
            <person name="Lundell T."/>
            <person name="Morin E."/>
            <person name="Murat C."/>
            <person name="Sun H."/>
            <person name="Tunlid A."/>
            <person name="Henrissat B."/>
            <person name="Grigoriev I.V."/>
            <person name="Hibbett D.S."/>
            <person name="Martin F."/>
            <person name="Nordberg H.P."/>
            <person name="Cantor M.N."/>
            <person name="Hua S.X."/>
        </authorList>
    </citation>
    <scope>NUCLEOTIDE SEQUENCE [LARGE SCALE GENOMIC DNA]</scope>
    <source>
        <strain evidence="8 9">LaAM-08-1</strain>
    </source>
</reference>
<evidence type="ECO:0000256" key="4">
    <source>
        <dbReference type="ARBA" id="ARBA00023163"/>
    </source>
</evidence>
<feature type="domain" description="BHLH" evidence="7">
    <location>
        <begin position="63"/>
        <end position="115"/>
    </location>
</feature>
<feature type="compositionally biased region" description="Low complexity" evidence="6">
    <location>
        <begin position="382"/>
        <end position="410"/>
    </location>
</feature>
<feature type="compositionally biased region" description="Low complexity" evidence="6">
    <location>
        <begin position="356"/>
        <end position="367"/>
    </location>
</feature>
<dbReference type="GO" id="GO:0003677">
    <property type="term" value="F:DNA binding"/>
    <property type="evidence" value="ECO:0007669"/>
    <property type="project" value="UniProtKB-KW"/>
</dbReference>
<gene>
    <name evidence="8" type="ORF">K443DRAFT_6025</name>
</gene>
<evidence type="ECO:0000256" key="3">
    <source>
        <dbReference type="ARBA" id="ARBA00023159"/>
    </source>
</evidence>
<evidence type="ECO:0000256" key="2">
    <source>
        <dbReference type="ARBA" id="ARBA00023125"/>
    </source>
</evidence>
<keyword evidence="2" id="KW-0238">DNA-binding</keyword>
<dbReference type="Gene3D" id="4.10.280.10">
    <property type="entry name" value="Helix-loop-helix DNA-binding domain"/>
    <property type="match status" value="1"/>
</dbReference>
<dbReference type="GO" id="GO:0003700">
    <property type="term" value="F:DNA-binding transcription factor activity"/>
    <property type="evidence" value="ECO:0007669"/>
    <property type="project" value="TreeGrafter"/>
</dbReference>
<dbReference type="EMBL" id="KN838590">
    <property type="protein sequence ID" value="KIK02638.1"/>
    <property type="molecule type" value="Genomic_DNA"/>
</dbReference>
<dbReference type="GO" id="GO:0090575">
    <property type="term" value="C:RNA polymerase II transcription regulator complex"/>
    <property type="evidence" value="ECO:0007669"/>
    <property type="project" value="TreeGrafter"/>
</dbReference>
<dbReference type="InterPro" id="IPR011598">
    <property type="entry name" value="bHLH_dom"/>
</dbReference>
<dbReference type="Proteomes" id="UP000054477">
    <property type="component" value="Unassembled WGS sequence"/>
</dbReference>
<dbReference type="Pfam" id="PF00010">
    <property type="entry name" value="HLH"/>
    <property type="match status" value="1"/>
</dbReference>
<evidence type="ECO:0000313" key="9">
    <source>
        <dbReference type="Proteomes" id="UP000054477"/>
    </source>
</evidence>
<feature type="compositionally biased region" description="Polar residues" evidence="6">
    <location>
        <begin position="343"/>
        <end position="353"/>
    </location>
</feature>
<organism evidence="8 9">
    <name type="scientific">Laccaria amethystina LaAM-08-1</name>
    <dbReference type="NCBI Taxonomy" id="1095629"/>
    <lineage>
        <taxon>Eukaryota</taxon>
        <taxon>Fungi</taxon>
        <taxon>Dikarya</taxon>
        <taxon>Basidiomycota</taxon>
        <taxon>Agaricomycotina</taxon>
        <taxon>Agaricomycetes</taxon>
        <taxon>Agaricomycetidae</taxon>
        <taxon>Agaricales</taxon>
        <taxon>Agaricineae</taxon>
        <taxon>Hydnangiaceae</taxon>
        <taxon>Laccaria</taxon>
    </lineage>
</organism>